<feature type="compositionally biased region" description="Polar residues" evidence="1">
    <location>
        <begin position="210"/>
        <end position="235"/>
    </location>
</feature>
<evidence type="ECO:0000256" key="1">
    <source>
        <dbReference type="SAM" id="MobiDB-lite"/>
    </source>
</evidence>
<comment type="caution">
    <text evidence="2">The sequence shown here is derived from an EMBL/GenBank/DDBJ whole genome shotgun (WGS) entry which is preliminary data.</text>
</comment>
<dbReference type="Gene3D" id="2.10.90.10">
    <property type="entry name" value="Cystine-knot cytokines"/>
    <property type="match status" value="1"/>
</dbReference>
<sequence length="261" mass="29223">MPDSFVLEPQREVISIYKDDFTTPPSRPQYFIEVYRCVKVEVGECSSSGPSAYPVPKTTNEIEIVVPDITNKDRDSSNKKKFYKYVVYNHTSCQCGKLTYRNGPPNGRLYKTITNNEVSAAYFKAKYSKNTVNLIRVCNVCNNAQPRYKLHPKHFNVDLQYKYLAYQQCLPGCVVVKNETSNKQTSMLSGSSVNVPLTNDISCKAYDGAKTQQQGKNNPQKLKSSSSETPVGNSSDQDANYEILVYIASGKVTLAAFLLSL</sequence>
<dbReference type="EMBL" id="CACRXK020018764">
    <property type="protein sequence ID" value="CAB4032867.1"/>
    <property type="molecule type" value="Genomic_DNA"/>
</dbReference>
<reference evidence="2" key="1">
    <citation type="submission" date="2020-04" db="EMBL/GenBank/DDBJ databases">
        <authorList>
            <person name="Alioto T."/>
            <person name="Alioto T."/>
            <person name="Gomez Garrido J."/>
        </authorList>
    </citation>
    <scope>NUCLEOTIDE SEQUENCE</scope>
    <source>
        <strain evidence="2">A484AB</strain>
    </source>
</reference>
<keyword evidence="3" id="KW-1185">Reference proteome</keyword>
<accession>A0A7D9LHD6</accession>
<dbReference type="Proteomes" id="UP001152795">
    <property type="component" value="Unassembled WGS sequence"/>
</dbReference>
<feature type="non-terminal residue" evidence="2">
    <location>
        <position position="261"/>
    </location>
</feature>
<name>A0A7D9LHD6_PARCT</name>
<organism evidence="2 3">
    <name type="scientific">Paramuricea clavata</name>
    <name type="common">Red gorgonian</name>
    <name type="synonym">Violescent sea-whip</name>
    <dbReference type="NCBI Taxonomy" id="317549"/>
    <lineage>
        <taxon>Eukaryota</taxon>
        <taxon>Metazoa</taxon>
        <taxon>Cnidaria</taxon>
        <taxon>Anthozoa</taxon>
        <taxon>Octocorallia</taxon>
        <taxon>Malacalcyonacea</taxon>
        <taxon>Plexauridae</taxon>
        <taxon>Paramuricea</taxon>
    </lineage>
</organism>
<dbReference type="InterPro" id="IPR029034">
    <property type="entry name" value="Cystine-knot_cytokine"/>
</dbReference>
<protein>
    <submittedName>
        <fullName evidence="2">Uncharacterized protein</fullName>
    </submittedName>
</protein>
<feature type="region of interest" description="Disordered" evidence="1">
    <location>
        <begin position="209"/>
        <end position="235"/>
    </location>
</feature>
<gene>
    <name evidence="2" type="ORF">PACLA_8A057489</name>
</gene>
<evidence type="ECO:0000313" key="2">
    <source>
        <dbReference type="EMBL" id="CAB4032867.1"/>
    </source>
</evidence>
<dbReference type="AlphaFoldDB" id="A0A7D9LHD6"/>
<evidence type="ECO:0000313" key="3">
    <source>
        <dbReference type="Proteomes" id="UP001152795"/>
    </source>
</evidence>
<proteinExistence type="predicted"/>